<sequence>MDRVVHGLHVNGHIFCKIGPSLLFQNVEKAGIGGGSTKYNELVHCFCQGSGELVNRAKLAVFFNKRPPDNERFQFARILDSTNVGCQD</sequence>
<dbReference type="InParanoid" id="B9S272"/>
<dbReference type="EMBL" id="EQ973847">
    <property type="protein sequence ID" value="EEF42280.1"/>
    <property type="molecule type" value="Genomic_DNA"/>
</dbReference>
<name>B9S272_RICCO</name>
<dbReference type="Proteomes" id="UP000008311">
    <property type="component" value="Unassembled WGS sequence"/>
</dbReference>
<gene>
    <name evidence="1" type="ORF">RCOM_1708800</name>
</gene>
<dbReference type="AlphaFoldDB" id="B9S272"/>
<evidence type="ECO:0000313" key="1">
    <source>
        <dbReference type="EMBL" id="EEF42280.1"/>
    </source>
</evidence>
<evidence type="ECO:0000313" key="2">
    <source>
        <dbReference type="Proteomes" id="UP000008311"/>
    </source>
</evidence>
<accession>B9S272</accession>
<keyword evidence="2" id="KW-1185">Reference proteome</keyword>
<organism evidence="1 2">
    <name type="scientific">Ricinus communis</name>
    <name type="common">Castor bean</name>
    <dbReference type="NCBI Taxonomy" id="3988"/>
    <lineage>
        <taxon>Eukaryota</taxon>
        <taxon>Viridiplantae</taxon>
        <taxon>Streptophyta</taxon>
        <taxon>Embryophyta</taxon>
        <taxon>Tracheophyta</taxon>
        <taxon>Spermatophyta</taxon>
        <taxon>Magnoliopsida</taxon>
        <taxon>eudicotyledons</taxon>
        <taxon>Gunneridae</taxon>
        <taxon>Pentapetalae</taxon>
        <taxon>rosids</taxon>
        <taxon>fabids</taxon>
        <taxon>Malpighiales</taxon>
        <taxon>Euphorbiaceae</taxon>
        <taxon>Acalyphoideae</taxon>
        <taxon>Acalypheae</taxon>
        <taxon>Ricinus</taxon>
    </lineage>
</organism>
<proteinExistence type="predicted"/>
<protein>
    <submittedName>
        <fullName evidence="1">Uncharacterized protein</fullName>
    </submittedName>
</protein>
<reference evidence="2" key="1">
    <citation type="journal article" date="2010" name="Nat. Biotechnol.">
        <title>Draft genome sequence of the oilseed species Ricinus communis.</title>
        <authorList>
            <person name="Chan A.P."/>
            <person name="Crabtree J."/>
            <person name="Zhao Q."/>
            <person name="Lorenzi H."/>
            <person name="Orvis J."/>
            <person name="Puiu D."/>
            <person name="Melake-Berhan A."/>
            <person name="Jones K.M."/>
            <person name="Redman J."/>
            <person name="Chen G."/>
            <person name="Cahoon E.B."/>
            <person name="Gedil M."/>
            <person name="Stanke M."/>
            <person name="Haas B.J."/>
            <person name="Wortman J.R."/>
            <person name="Fraser-Liggett C.M."/>
            <person name="Ravel J."/>
            <person name="Rabinowicz P.D."/>
        </authorList>
    </citation>
    <scope>NUCLEOTIDE SEQUENCE [LARGE SCALE GENOMIC DNA]</scope>
    <source>
        <strain evidence="2">cv. Hale</strain>
    </source>
</reference>